<reference evidence="5" key="1">
    <citation type="submission" date="2021-03" db="EMBL/GenBank/DDBJ databases">
        <authorList>
            <person name="Peeters C."/>
        </authorList>
    </citation>
    <scope>NUCLEOTIDE SEQUENCE</scope>
    <source>
        <strain evidence="5">LMG 31506</strain>
    </source>
</reference>
<feature type="domain" description="FAD-binding PCMH-type" evidence="4">
    <location>
        <begin position="1"/>
        <end position="177"/>
    </location>
</feature>
<protein>
    <submittedName>
        <fullName evidence="5">Carbon monoxide dehydrogenase medium chain</fullName>
        <ecNumber evidence="5">1.2.5.3</ecNumber>
    </submittedName>
</protein>
<keyword evidence="3 5" id="KW-0560">Oxidoreductase</keyword>
<dbReference type="Gene3D" id="3.30.465.10">
    <property type="match status" value="1"/>
</dbReference>
<keyword evidence="6" id="KW-1185">Reference proteome</keyword>
<proteinExistence type="predicted"/>
<dbReference type="GO" id="GO:0071949">
    <property type="term" value="F:FAD binding"/>
    <property type="evidence" value="ECO:0007669"/>
    <property type="project" value="InterPro"/>
</dbReference>
<accession>A0A916N7T0</accession>
<dbReference type="PANTHER" id="PTHR42659">
    <property type="entry name" value="XANTHINE DEHYDROGENASE SUBUNIT C-RELATED"/>
    <property type="match status" value="1"/>
</dbReference>
<organism evidence="5 6">
    <name type="scientific">Cupriavidus yeoncheonensis</name>
    <dbReference type="NCBI Taxonomy" id="1462994"/>
    <lineage>
        <taxon>Bacteria</taxon>
        <taxon>Pseudomonadati</taxon>
        <taxon>Pseudomonadota</taxon>
        <taxon>Betaproteobacteria</taxon>
        <taxon>Burkholderiales</taxon>
        <taxon>Burkholderiaceae</taxon>
        <taxon>Cupriavidus</taxon>
    </lineage>
</organism>
<dbReference type="PANTHER" id="PTHR42659:SF2">
    <property type="entry name" value="XANTHINE DEHYDROGENASE SUBUNIT C-RELATED"/>
    <property type="match status" value="1"/>
</dbReference>
<gene>
    <name evidence="5" type="primary">cutM_3</name>
    <name evidence="5" type="ORF">LMG31506_06092</name>
</gene>
<dbReference type="Gene3D" id="3.30.43.10">
    <property type="entry name" value="Uridine Diphospho-n-acetylenolpyruvylglucosamine Reductase, domain 2"/>
    <property type="match status" value="1"/>
</dbReference>
<evidence type="ECO:0000313" key="5">
    <source>
        <dbReference type="EMBL" id="CAG2157688.1"/>
    </source>
</evidence>
<keyword evidence="2" id="KW-0274">FAD</keyword>
<dbReference type="SUPFAM" id="SSF56176">
    <property type="entry name" value="FAD-binding/transporter-associated domain-like"/>
    <property type="match status" value="1"/>
</dbReference>
<keyword evidence="1" id="KW-0285">Flavoprotein</keyword>
<dbReference type="AlphaFoldDB" id="A0A916N7T0"/>
<dbReference type="EMBL" id="CAJPUY010000037">
    <property type="protein sequence ID" value="CAG2157688.1"/>
    <property type="molecule type" value="Genomic_DNA"/>
</dbReference>
<evidence type="ECO:0000256" key="1">
    <source>
        <dbReference type="ARBA" id="ARBA00022630"/>
    </source>
</evidence>
<evidence type="ECO:0000313" key="6">
    <source>
        <dbReference type="Proteomes" id="UP000672934"/>
    </source>
</evidence>
<dbReference type="GO" id="GO:0008805">
    <property type="term" value="F:carbon-monoxide oxygenase activity"/>
    <property type="evidence" value="ECO:0007669"/>
    <property type="project" value="UniProtKB-EC"/>
</dbReference>
<name>A0A916N7T0_9BURK</name>
<dbReference type="PROSITE" id="PS51387">
    <property type="entry name" value="FAD_PCMH"/>
    <property type="match status" value="1"/>
</dbReference>
<dbReference type="RefSeq" id="WP_211950921.1">
    <property type="nucleotide sequence ID" value="NZ_CAJPUY010000037.1"/>
</dbReference>
<evidence type="ECO:0000256" key="3">
    <source>
        <dbReference type="ARBA" id="ARBA00023002"/>
    </source>
</evidence>
<dbReference type="InterPro" id="IPR051312">
    <property type="entry name" value="Diverse_Substr_Oxidored"/>
</dbReference>
<evidence type="ECO:0000259" key="4">
    <source>
        <dbReference type="PROSITE" id="PS51387"/>
    </source>
</evidence>
<dbReference type="InterPro" id="IPR016167">
    <property type="entry name" value="FAD-bd_PCMH_sub1"/>
</dbReference>
<dbReference type="Pfam" id="PF00941">
    <property type="entry name" value="FAD_binding_5"/>
    <property type="match status" value="1"/>
</dbReference>
<dbReference type="Proteomes" id="UP000672934">
    <property type="component" value="Unassembled WGS sequence"/>
</dbReference>
<evidence type="ECO:0000256" key="2">
    <source>
        <dbReference type="ARBA" id="ARBA00022827"/>
    </source>
</evidence>
<dbReference type="EC" id="1.2.5.3" evidence="5"/>
<dbReference type="InterPro" id="IPR016169">
    <property type="entry name" value="FAD-bd_PCMH_sub2"/>
</dbReference>
<dbReference type="InterPro" id="IPR002346">
    <property type="entry name" value="Mopterin_DH_FAD-bd"/>
</dbReference>
<dbReference type="InterPro" id="IPR016166">
    <property type="entry name" value="FAD-bd_PCMH"/>
</dbReference>
<dbReference type="InterPro" id="IPR036318">
    <property type="entry name" value="FAD-bd_PCMH-like_sf"/>
</dbReference>
<sequence>MKPAKFDYERPADLAAAIALVQRDDIVVKVLAGGQSLGPMLNLRLVQPDLLVDITGIPELKRVEESDDAIVVGACVTHADFEDGRVPQLTGGALARVARAIAYRAVRNRGTIGGSLVHADPSADWVSSLSAIGAQVILRGPSGQRRVPVDAFMTGVFETALEPGEILEAVWIPKLSRHARWGYYKLCRKTGEFAHAIGAVLHDPERSVCRAVIGATEAKPIVLADARPLFHGEPRAGLSSQFDPSVAKHCLVAAGLDDPLDNQLHVTALKRAVARAEQP</sequence>
<comment type="caution">
    <text evidence="5">The sequence shown here is derived from an EMBL/GenBank/DDBJ whole genome shotgun (WGS) entry which is preliminary data.</text>
</comment>